<sequence length="277" mass="30408">MLIDAHQHFWRIGQNDCVWPTPDLAAIHRDFGPEDLRAAAGPDLVGAVTVQSQPSDADTDWLLQLAQDEPLVLGVVGWVDLLSPRAPERIAALAAHPKFKGVRPMLQNLPDDAWIARPDLAPAIDVLVAHDLSLDALVFTRHLPHLLSLATRRPDLRIVIDHGAKPPIAQDAFDDWAEAMSRLAALPQVHCKLSGLLTEARPDQAPEAIAPYAEKLIALFGPDRLMWGSDWPVVNLAANYADWRDQARGFADLQAPAVAQAVFADVARRFYRLDAGL</sequence>
<proteinExistence type="inferred from homology"/>
<dbReference type="Gene3D" id="3.20.20.140">
    <property type="entry name" value="Metal-dependent hydrolases"/>
    <property type="match status" value="1"/>
</dbReference>
<evidence type="ECO:0000256" key="1">
    <source>
        <dbReference type="ARBA" id="ARBA00038310"/>
    </source>
</evidence>
<keyword evidence="3" id="KW-0378">Hydrolase</keyword>
<evidence type="ECO:0000313" key="4">
    <source>
        <dbReference type="Proteomes" id="UP000249393"/>
    </source>
</evidence>
<evidence type="ECO:0000313" key="3">
    <source>
        <dbReference type="EMBL" id="PZR33290.1"/>
    </source>
</evidence>
<comment type="similarity">
    <text evidence="1">Belongs to the metallo-dependent hydrolases superfamily.</text>
</comment>
<accession>A0A2W5V088</accession>
<protein>
    <submittedName>
        <fullName evidence="3">Amidohydrolase</fullName>
    </submittedName>
</protein>
<dbReference type="Proteomes" id="UP000249393">
    <property type="component" value="Unassembled WGS sequence"/>
</dbReference>
<organism evidence="3 4">
    <name type="scientific">Caulobacter segnis</name>
    <dbReference type="NCBI Taxonomy" id="88688"/>
    <lineage>
        <taxon>Bacteria</taxon>
        <taxon>Pseudomonadati</taxon>
        <taxon>Pseudomonadota</taxon>
        <taxon>Alphaproteobacteria</taxon>
        <taxon>Caulobacterales</taxon>
        <taxon>Caulobacteraceae</taxon>
        <taxon>Caulobacter</taxon>
    </lineage>
</organism>
<evidence type="ECO:0000259" key="2">
    <source>
        <dbReference type="Pfam" id="PF04909"/>
    </source>
</evidence>
<dbReference type="EMBL" id="QFQZ01000044">
    <property type="protein sequence ID" value="PZR33290.1"/>
    <property type="molecule type" value="Genomic_DNA"/>
</dbReference>
<reference evidence="3 4" key="1">
    <citation type="submission" date="2017-08" db="EMBL/GenBank/DDBJ databases">
        <title>Infants hospitalized years apart are colonized by the same room-sourced microbial strains.</title>
        <authorList>
            <person name="Brooks B."/>
            <person name="Olm M.R."/>
            <person name="Firek B.A."/>
            <person name="Baker R."/>
            <person name="Thomas B.C."/>
            <person name="Morowitz M.J."/>
            <person name="Banfield J.F."/>
        </authorList>
    </citation>
    <scope>NUCLEOTIDE SEQUENCE [LARGE SCALE GENOMIC DNA]</scope>
    <source>
        <strain evidence="3">S2_003_000_R2_4</strain>
    </source>
</reference>
<dbReference type="Pfam" id="PF04909">
    <property type="entry name" value="Amidohydro_2"/>
    <property type="match status" value="1"/>
</dbReference>
<name>A0A2W5V088_9CAUL</name>
<dbReference type="InterPro" id="IPR006680">
    <property type="entry name" value="Amidohydro-rel"/>
</dbReference>
<gene>
    <name evidence="3" type="ORF">DI526_13940</name>
</gene>
<dbReference type="RefSeq" id="WP_304279071.1">
    <property type="nucleotide sequence ID" value="NZ_QFQZ01000044.1"/>
</dbReference>
<dbReference type="PANTHER" id="PTHR43569">
    <property type="entry name" value="AMIDOHYDROLASE"/>
    <property type="match status" value="1"/>
</dbReference>
<dbReference type="GO" id="GO:0016787">
    <property type="term" value="F:hydrolase activity"/>
    <property type="evidence" value="ECO:0007669"/>
    <property type="project" value="UniProtKB-KW"/>
</dbReference>
<dbReference type="SUPFAM" id="SSF51556">
    <property type="entry name" value="Metallo-dependent hydrolases"/>
    <property type="match status" value="1"/>
</dbReference>
<dbReference type="PANTHER" id="PTHR43569:SF2">
    <property type="entry name" value="AMIDOHYDROLASE-RELATED DOMAIN-CONTAINING PROTEIN"/>
    <property type="match status" value="1"/>
</dbReference>
<feature type="domain" description="Amidohydrolase-related" evidence="2">
    <location>
        <begin position="3"/>
        <end position="273"/>
    </location>
</feature>
<dbReference type="InterPro" id="IPR052350">
    <property type="entry name" value="Metallo-dep_Lactonases"/>
</dbReference>
<dbReference type="InterPro" id="IPR032466">
    <property type="entry name" value="Metal_Hydrolase"/>
</dbReference>
<dbReference type="AlphaFoldDB" id="A0A2W5V088"/>
<comment type="caution">
    <text evidence="3">The sequence shown here is derived from an EMBL/GenBank/DDBJ whole genome shotgun (WGS) entry which is preliminary data.</text>
</comment>